<dbReference type="Gene3D" id="3.40.50.450">
    <property type="match status" value="1"/>
</dbReference>
<accession>A0ABT3CWD6</accession>
<dbReference type="Proteomes" id="UP001300692">
    <property type="component" value="Unassembled WGS sequence"/>
</dbReference>
<dbReference type="InterPro" id="IPR007710">
    <property type="entry name" value="Nucleoside_deoxyribTrfase"/>
</dbReference>
<dbReference type="PANTHER" id="PTHR15364">
    <property type="entry name" value="2'-DEOXYNUCLEOSIDE 5'-PHOSPHATE N-HYDROLASE 1"/>
    <property type="match status" value="1"/>
</dbReference>
<dbReference type="PANTHER" id="PTHR15364:SF0">
    <property type="entry name" value="2'-DEOXYNUCLEOSIDE 5'-PHOSPHATE N-HYDROLASE 1"/>
    <property type="match status" value="1"/>
</dbReference>
<reference evidence="1 2" key="1">
    <citation type="submission" date="2022-10" db="EMBL/GenBank/DDBJ databases">
        <title>Comparative genomics and taxonomic characterization of three novel marine species of genus Reichenbachiella exhibiting antioxidant and polysaccharide degradation activities.</title>
        <authorList>
            <person name="Muhammad N."/>
            <person name="Lee Y.-J."/>
            <person name="Ko J."/>
            <person name="Kim S.-G."/>
        </authorList>
    </citation>
    <scope>NUCLEOTIDE SEQUENCE [LARGE SCALE GENOMIC DNA]</scope>
    <source>
        <strain evidence="1 2">ABR2-5</strain>
    </source>
</reference>
<protein>
    <submittedName>
        <fullName evidence="1">Nucleoside 2-deoxyribosyltransferase</fullName>
    </submittedName>
</protein>
<evidence type="ECO:0000313" key="1">
    <source>
        <dbReference type="EMBL" id="MCV9387863.1"/>
    </source>
</evidence>
<organism evidence="1 2">
    <name type="scientific">Reichenbachiella ulvae</name>
    <dbReference type="NCBI Taxonomy" id="2980104"/>
    <lineage>
        <taxon>Bacteria</taxon>
        <taxon>Pseudomonadati</taxon>
        <taxon>Bacteroidota</taxon>
        <taxon>Cytophagia</taxon>
        <taxon>Cytophagales</taxon>
        <taxon>Reichenbachiellaceae</taxon>
        <taxon>Reichenbachiella</taxon>
    </lineage>
</organism>
<evidence type="ECO:0000313" key="2">
    <source>
        <dbReference type="Proteomes" id="UP001300692"/>
    </source>
</evidence>
<proteinExistence type="predicted"/>
<name>A0ABT3CWD6_9BACT</name>
<dbReference type="InterPro" id="IPR051239">
    <property type="entry name" value="2'-dNMP_N-hydrolase"/>
</dbReference>
<keyword evidence="2" id="KW-1185">Reference proteome</keyword>
<dbReference type="Pfam" id="PF05014">
    <property type="entry name" value="Nuc_deoxyrib_tr"/>
    <property type="match status" value="1"/>
</dbReference>
<comment type="caution">
    <text evidence="1">The sequence shown here is derived from an EMBL/GenBank/DDBJ whole genome shotgun (WGS) entry which is preliminary data.</text>
</comment>
<dbReference type="RefSeq" id="WP_264138681.1">
    <property type="nucleotide sequence ID" value="NZ_JAOYOD010000001.1"/>
</dbReference>
<dbReference type="SUPFAM" id="SSF52309">
    <property type="entry name" value="N-(deoxy)ribosyltransferase-like"/>
    <property type="match status" value="1"/>
</dbReference>
<dbReference type="EMBL" id="JAOYOD010000001">
    <property type="protein sequence ID" value="MCV9387863.1"/>
    <property type="molecule type" value="Genomic_DNA"/>
</dbReference>
<sequence>MKKKIYIASPFGFSEAGRDYMYGTVLPIVLEQGFEILDPWKLTPAHLIQEVNSMPYGIEKKNKWKELNQVIASHNTEALRACDGLFAILDGVDVDSGTASEIGFVAALGKPVVGYRGDFRLSADNEGSTVNLQVQYFIEMHGGHLITELSGLGESLNTVFGT</sequence>
<gene>
    <name evidence="1" type="ORF">N7U62_14365</name>
</gene>